<dbReference type="GO" id="GO:0003677">
    <property type="term" value="F:DNA binding"/>
    <property type="evidence" value="ECO:0007669"/>
    <property type="project" value="UniProtKB-KW"/>
</dbReference>
<protein>
    <submittedName>
        <fullName evidence="1">CopG DNA-binding domain protein</fullName>
    </submittedName>
</protein>
<evidence type="ECO:0000313" key="2">
    <source>
        <dbReference type="Proteomes" id="UP000001479"/>
    </source>
</evidence>
<gene>
    <name evidence="1" type="ordered locus">M164_0152</name>
</gene>
<dbReference type="KEGG" id="sid:M164_0152"/>
<name>C4KK45_SACI6</name>
<evidence type="ECO:0000313" key="1">
    <source>
        <dbReference type="EMBL" id="ACR40786.1"/>
    </source>
</evidence>
<keyword evidence="1" id="KW-0238">DNA-binding</keyword>
<accession>C4KK45</accession>
<dbReference type="EMBL" id="CP001402">
    <property type="protein sequence ID" value="ACR40786.1"/>
    <property type="molecule type" value="Genomic_DNA"/>
</dbReference>
<dbReference type="Proteomes" id="UP000001479">
    <property type="component" value="Chromosome"/>
</dbReference>
<dbReference type="HOGENOM" id="CLU_2056155_0_0_2"/>
<dbReference type="AlphaFoldDB" id="C4KK45"/>
<reference evidence="1 2" key="1">
    <citation type="journal article" date="2009" name="Proc. Natl. Acad. Sci. U.S.A.">
        <title>Biogeography of the Sulfolobus islandicus pan-genome.</title>
        <authorList>
            <person name="Reno M.L."/>
            <person name="Held N.L."/>
            <person name="Fields C.J."/>
            <person name="Burke P.V."/>
            <person name="Whitaker R.J."/>
        </authorList>
    </citation>
    <scope>NUCLEOTIDE SEQUENCE [LARGE SCALE GENOMIC DNA]</scope>
    <source>
        <strain evidence="2">M.16.4 / Kamchatka #3</strain>
    </source>
</reference>
<sequence>MIDPLMMWKNPRLVMSYLKIFRSTFWRKITKSEPIKRIYHSAFWRKNEKKRSVINLYIFSYKNKMTNMATNRPFVYIRLKEEDRKLLKEIAKKYDISESDVVKVALKKFAKELGVEVSS</sequence>
<organism evidence="1 2">
    <name type="scientific">Saccharolobus islandicus (strain M.16.4 / Kamchatka #3)</name>
    <name type="common">Sulfolobus islandicus</name>
    <dbReference type="NCBI Taxonomy" id="426118"/>
    <lineage>
        <taxon>Archaea</taxon>
        <taxon>Thermoproteota</taxon>
        <taxon>Thermoprotei</taxon>
        <taxon>Sulfolobales</taxon>
        <taxon>Sulfolobaceae</taxon>
        <taxon>Saccharolobus</taxon>
    </lineage>
</organism>
<proteinExistence type="predicted"/>
<dbReference type="CDD" id="cd22234">
    <property type="entry name" value="RHH_MobB-like"/>
    <property type="match status" value="1"/>
</dbReference>